<dbReference type="Pfam" id="PF07677">
    <property type="entry name" value="A2M_recep"/>
    <property type="match status" value="1"/>
</dbReference>
<dbReference type="Pfam" id="PF17791">
    <property type="entry name" value="MG3"/>
    <property type="match status" value="2"/>
</dbReference>
<dbReference type="InterPro" id="IPR050473">
    <property type="entry name" value="A2M/Complement_sys"/>
</dbReference>
<dbReference type="InterPro" id="IPR011626">
    <property type="entry name" value="Alpha-macroglobulin_TED"/>
</dbReference>
<dbReference type="Gene3D" id="2.60.40.1940">
    <property type="match status" value="2"/>
</dbReference>
<dbReference type="InterPro" id="IPR048848">
    <property type="entry name" value="C3_CUB2"/>
</dbReference>
<feature type="domain" description="Anaphylatoxin-like" evidence="5">
    <location>
        <begin position="2461"/>
        <end position="2496"/>
    </location>
</feature>
<keyword evidence="2" id="KW-0964">Secreted</keyword>
<dbReference type="Gene3D" id="1.20.91.20">
    <property type="entry name" value="Anaphylotoxins (complement system)"/>
    <property type="match status" value="1"/>
</dbReference>
<dbReference type="SMART" id="SM00104">
    <property type="entry name" value="ANATO"/>
    <property type="match status" value="1"/>
</dbReference>
<dbReference type="SMART" id="SM01359">
    <property type="entry name" value="A2M_N_2"/>
    <property type="match status" value="2"/>
</dbReference>
<dbReference type="EMBL" id="JAYMGO010000001">
    <property type="protein sequence ID" value="KAL1281271.1"/>
    <property type="molecule type" value="Genomic_DNA"/>
</dbReference>
<dbReference type="SMART" id="SM01361">
    <property type="entry name" value="A2M_recep"/>
    <property type="match status" value="1"/>
</dbReference>
<dbReference type="InterPro" id="IPR036595">
    <property type="entry name" value="A-macroglobulin_rcpt-bd_sf"/>
</dbReference>
<dbReference type="PROSITE" id="PS01178">
    <property type="entry name" value="ANAPHYLATOXIN_2"/>
    <property type="match status" value="1"/>
</dbReference>
<dbReference type="InterPro" id="IPR047565">
    <property type="entry name" value="Alpha-macroglob_thiol-ester_cl"/>
</dbReference>
<dbReference type="Gene3D" id="6.20.50.160">
    <property type="match status" value="2"/>
</dbReference>
<dbReference type="SUPFAM" id="SSF47686">
    <property type="entry name" value="Anaphylotoxins (complement system)"/>
    <property type="match status" value="1"/>
</dbReference>
<dbReference type="Pfam" id="PF01821">
    <property type="entry name" value="ANATO"/>
    <property type="match status" value="1"/>
</dbReference>
<dbReference type="Gene3D" id="2.60.120.1540">
    <property type="match status" value="1"/>
</dbReference>
<feature type="domain" description="NTR" evidence="6">
    <location>
        <begin position="1612"/>
        <end position="1750"/>
    </location>
</feature>
<evidence type="ECO:0000313" key="7">
    <source>
        <dbReference type="EMBL" id="KAL1281271.1"/>
    </source>
</evidence>
<gene>
    <name evidence="7" type="ORF">QQF64_000074</name>
</gene>
<dbReference type="InterPro" id="IPR013783">
    <property type="entry name" value="Ig-like_fold"/>
</dbReference>
<dbReference type="Gene3D" id="2.60.40.690">
    <property type="entry name" value="Alpha-macroglobulin, receptor-binding domain"/>
    <property type="match status" value="1"/>
</dbReference>
<comment type="caution">
    <text evidence="7">The sequence shown here is derived from an EMBL/GenBank/DDBJ whole genome shotgun (WGS) entry which is preliminary data.</text>
</comment>
<dbReference type="InterPro" id="IPR000020">
    <property type="entry name" value="Anaphylatoxin/fibulin"/>
</dbReference>
<dbReference type="InterPro" id="IPR009048">
    <property type="entry name" value="A-macroglobulin_rcpt-bd"/>
</dbReference>
<dbReference type="PANTHER" id="PTHR11412">
    <property type="entry name" value="MACROGLOBULIN / COMPLEMENT"/>
    <property type="match status" value="1"/>
</dbReference>
<evidence type="ECO:0000256" key="3">
    <source>
        <dbReference type="ARBA" id="ARBA00022966"/>
    </source>
</evidence>
<dbReference type="CDD" id="cd02896">
    <property type="entry name" value="complement_C3_C4_C5"/>
    <property type="match status" value="2"/>
</dbReference>
<protein>
    <recommendedName>
        <fullName evidence="9">NTR domain-containing protein</fullName>
    </recommendedName>
</protein>
<evidence type="ECO:0000256" key="4">
    <source>
        <dbReference type="ARBA" id="ARBA00023157"/>
    </source>
</evidence>
<reference evidence="7 8" key="1">
    <citation type="submission" date="2023-09" db="EMBL/GenBank/DDBJ databases">
        <authorList>
            <person name="Wang M."/>
        </authorList>
    </citation>
    <scope>NUCLEOTIDE SEQUENCE [LARGE SCALE GENOMIC DNA]</scope>
    <source>
        <strain evidence="7">GT-2023</strain>
        <tissue evidence="7">Liver</tissue>
    </source>
</reference>
<dbReference type="SUPFAM" id="SSF48239">
    <property type="entry name" value="Terpenoid cyclases/Protein prenyltransferases"/>
    <property type="match status" value="2"/>
</dbReference>
<dbReference type="Pfam" id="PF07703">
    <property type="entry name" value="A2M_BRD"/>
    <property type="match status" value="2"/>
</dbReference>
<dbReference type="Gene3D" id="2.20.130.20">
    <property type="match status" value="2"/>
</dbReference>
<evidence type="ECO:0000256" key="2">
    <source>
        <dbReference type="ARBA" id="ARBA00022525"/>
    </source>
</evidence>
<feature type="non-terminal residue" evidence="7">
    <location>
        <position position="2974"/>
    </location>
</feature>
<dbReference type="Proteomes" id="UP001558613">
    <property type="component" value="Unassembled WGS sequence"/>
</dbReference>
<name>A0ABR3NXI5_9TELE</name>
<dbReference type="Pfam" id="PF21308">
    <property type="entry name" value="C3_CUB2"/>
    <property type="match status" value="1"/>
</dbReference>
<dbReference type="PROSITE" id="PS00477">
    <property type="entry name" value="ALPHA_2_MACROGLOBULIN"/>
    <property type="match status" value="1"/>
</dbReference>
<dbReference type="InterPro" id="IPR018081">
    <property type="entry name" value="Anaphylatoxin_comp_syst"/>
</dbReference>
<feature type="domain" description="NTR" evidence="6">
    <location>
        <begin position="1354"/>
        <end position="1496"/>
    </location>
</feature>
<dbReference type="Pfam" id="PF07678">
    <property type="entry name" value="TED_complement"/>
    <property type="match status" value="2"/>
</dbReference>
<accession>A0ABR3NXI5</accession>
<dbReference type="SMART" id="SM01360">
    <property type="entry name" value="A2M"/>
    <property type="match status" value="2"/>
</dbReference>
<dbReference type="PANTHER" id="PTHR11412:SF81">
    <property type="entry name" value="COMPLEMENT C3"/>
    <property type="match status" value="1"/>
</dbReference>
<dbReference type="InterPro" id="IPR041555">
    <property type="entry name" value="MG3"/>
</dbReference>
<dbReference type="SMART" id="SM01419">
    <property type="entry name" value="Thiol-ester_cl"/>
    <property type="match status" value="2"/>
</dbReference>
<sequence length="2974" mass="333502">MEILSKSVTLTAANNFQILTDIKIPDDQNLFSNEPLEKQYVYLQAQFPSVTLEKVVMLSFQSGYMFVQTDKSIYTPASKVNYRIFSLTPNLTPQNESEIMVEIMNPQGITVSSQTSFPVKGMRSGWYTIPEFTSSGIWKVVTRFKNTPQTTFTADFEVKEYVLPTFEVKLKLSRSFFYVCGQSLTVDIEAKYLFGQKVDGNAFVVFGVMDGEKKTSIPTSLQRVQIVKGEGTAALTNDMITKTFPNINQLVGQSIYVSVSVLTESGSEMMEAERRGIQIVTSPYIIHFKRTPQFFKPGMTFDVSVYVTNPEQTPVDNVEVEVNPGLVKSRTRANGIAKFTVNTPGGSSTLEITAKTKDPYLSDEQQAVKKMTAQAYKPKDGSNNYLHILTDAAELQIGDQMKVFLNTGQSPGFRDQDYTYMILSKGQIVQADRFQRRGQSLVSISITVTKDMVPSFRFVAYYHVGSSEVVSDSVWVDVKDTCMGTLKLVVKDKMNVYNTGDKVSLQITGDPGAKVGLVVVDKAVNILNKNKLTQTQIWDIIEKHDIGCTAGGGRDSMGVFTDAGLMFQTSTAGGTNIRTTPECPFLSKRRRRSLDDEDTYYTDSEEIVSRTQFSESWLWEDIELCGNCPSPVVDKIIFLRDSITTWQILAVSLSPTLGICVAEPEEMVVFKSFLIDLKMPYSAVRGEQLEIKAIIHNYTNKKLKVRVEFMETEDVCSLASKKGKYTTIVSIDSDSSIVVSYLIIPMVLGKHNIEVKASDYDSDHSDGVRKMLKVVSEGVLIPLNRENVELNPIKNGEKPLVFKAEIPADGVLDTPASMHISITAEISQTVEQAISGVFMGRLIVRSGGDGESNMILMTLPLIATHYLDGTNQWEAVGMERRNEAINHIYKGYQQQLRYRKSDGSYGTWIQRPSSTWLTAYVVKVFAMASNLVGIDDDVICSALKWLLLNKQLHDGSFKEDTATVIHREMMGDVQGKDADASLTAFVLIAMQESREICARSVGSLNESMRKAVSFLEGRLSKLTNPYAVAMTSYAMANADKLNIDILMRHSTQGEAGRSWTVSGQQYHSLEATAYAVLALVKAKEFDKAGEAVRWLNRQQSQYGGYGTTQATVMVFQAVAEYRTQVKEQQNFNLEVELSVAGRSRPVRWTFKRDNMHLTRSDRVDINKDFTVTARGNGTATLSVLTLYYARPAEKSSDCTFFDLTVKMDLDPKSHTLVKQEEAIETYQLTMNFFYKSDKTDATMTILDIGIPTGFTVDGKDLETLSTGKGRYSHKFEMDKVILYLDKVSRRQKEVISFRIHKLFNVGLLQPAAVTIYEYYSPDARCTKFYHPERTGGALNTLCKGDLCYCAEENCSYQKKNRVSDQERFNRSCEAGVDYVYKVTVVGMDLQHTVDIYNMKVEQVLKEGTDKEIEGNVRPFLARPACREHLGLVKGKSYLVIGKSVDLPKLGGSVQYILGERTWIEYWPTLVESQTPEHRERNISISEFQNAKLIYSCCSKQEKRNVSKYKRLEKACEDDKGYGTDNAVEGLLKMFKAHPRCREYLALEEYKSYLIMGPSTDLQFHADRLQYILGEQTWVEYWPTQEESQTPEHRERYIGISEFQGAKSIYSCCSKQEESDVSRYKRLEKACKDPKGYAYKVTVVGTVLDKTTDIYNLKIEQVLRNGTDNAVDGLLKIFKAHPRCRESLALEEYKSYLIMGPSTDLQIHANRLQYILGEHTWVEYWPTKEEGQTPEHMERYIDIRSARKQSARVFSLDSEGRGGGYKSELAQVHKHSQEETQTDRMDVKLLFLTVLLSSPLLTQCDPLFVLSAPNLMRVGSSENVFVEAQDYSGEDLNVVIIVKNYPKKDIDMVSKSVKLTAAEQFQKLTAIEIPTARLSFSDDPLEKQYVFLQARFPSVILEKVVMVSFQAGYIFVQTDKPIYTPASIVKYRIFSLTPNMQQRSEVGITVEIRNPQDITVSSVEMFLVKGMQSLHFPIPEVTSLGIWKVVTRFTKNPQVFFTAEFEVKEYVLPTFEVKLTPSKSFFYVSDESLTVNIEAKYMFGQKLDGYAYVVFGVMDGQKKTSITSSLQKVQVSKGTGSAELTKEMIHKTFSDFNQKVGQSIYVSVSLLTESGSEMVEAERRGIQIVTSPYTIHFKKTPQFFKPGMPLSVTVYVTNPDQTPAENLHVELNTGESSLTSANGIAKFSINTQEGTSTLEITAKTNDPQLNDAEQAVEKLTAQAYKPKGDSKNYMDIGINAAELQIGQQVKVYLSAGKSPGFTNQDFTYMILSKGQIVKVDRFKRSGQSVVALFLPITKDMVPSFRIVAYYRVGSSEVVSDSVWIDVKDTCMGKLQLKVKDKPNYYDTVDEVQLQITGDPGAKVGLVAVDKAVSVLNKNRLTQTKIWDSIENHDTGCTAGGGRDSMGVFSDAGLMFESNTAGGTKIRTVPNCPIPAKRKRRAESLLLITRTLVGKYSGELKQCCIDALRNNKLGYTCERRATYIMDGPECVKAFLHCCNEIKSHRNIKLEEELILARNDDVEYTESDKITSRTQFPESWLWEDIELCEKCQTPLTEKTFHLKDSITTWQILGVSLSPTLGICVAEPEEIVVFKHFFIDLKIPYSAVRGEQLEIKAIIHNYTNKKQKKVRVDFMETPDVCSPASKKGKYRTEVSVDKDSSVAVSFVIIPMTLGYHVIEVKASTSDSRSDGVRKTLKVVSEGVQTKLHRTSLELNPAKDGEKPLVLRYDIPDDRLPATPANQFITITGEEISKTVEQAIDGSFMGRLIVQPSGCGEQNMILMTLPVIATHYLDGTNQWEAVGMDRRNEALSNISTGYQGQLKFRKIDGSYGVWERTPSSTWLTAYVAKVFAMANNLIFMDDDMVCSALKWLILSKQLPDGSFKEDNPVRQSEMVGGIRGQDADASLTAFVLIALQEGREICAGSVSSLQESIGKAVSFLEGRLPKLTNPYAVAMTSYAMASAGKLNKDILMRHSTKGE</sequence>
<dbReference type="Gene3D" id="1.50.10.20">
    <property type="match status" value="2"/>
</dbReference>
<keyword evidence="4" id="KW-1015">Disulfide bond</keyword>
<dbReference type="PROSITE" id="PS50189">
    <property type="entry name" value="NTR"/>
    <property type="match status" value="2"/>
</dbReference>
<proteinExistence type="predicted"/>
<evidence type="ECO:0000259" key="5">
    <source>
        <dbReference type="PROSITE" id="PS01178"/>
    </source>
</evidence>
<evidence type="ECO:0000313" key="8">
    <source>
        <dbReference type="Proteomes" id="UP001558613"/>
    </source>
</evidence>
<keyword evidence="8" id="KW-1185">Reference proteome</keyword>
<dbReference type="CDD" id="cd00017">
    <property type="entry name" value="ANATO"/>
    <property type="match status" value="1"/>
</dbReference>
<evidence type="ECO:0000259" key="6">
    <source>
        <dbReference type="PROSITE" id="PS50189"/>
    </source>
</evidence>
<dbReference type="InterPro" id="IPR018933">
    <property type="entry name" value="Netrin_module_non-TIMP"/>
</dbReference>
<dbReference type="Pfam" id="PF17790">
    <property type="entry name" value="MG1"/>
    <property type="match status" value="2"/>
</dbReference>
<dbReference type="Pfam" id="PF01759">
    <property type="entry name" value="NTR"/>
    <property type="match status" value="3"/>
</dbReference>
<comment type="subcellular location">
    <subcellularLocation>
        <location evidence="1">Secreted</location>
    </subcellularLocation>
</comment>
<evidence type="ECO:0000256" key="1">
    <source>
        <dbReference type="ARBA" id="ARBA00004613"/>
    </source>
</evidence>
<dbReference type="InterPro" id="IPR040839">
    <property type="entry name" value="MG4"/>
</dbReference>
<dbReference type="Gene3D" id="2.40.50.120">
    <property type="match status" value="3"/>
</dbReference>
<evidence type="ECO:0008006" key="9">
    <source>
        <dbReference type="Google" id="ProtNLM"/>
    </source>
</evidence>
<dbReference type="SUPFAM" id="SSF49410">
    <property type="entry name" value="Alpha-macroglobulin receptor domain"/>
    <property type="match status" value="1"/>
</dbReference>
<dbReference type="Gene3D" id="2.60.40.1930">
    <property type="match status" value="6"/>
</dbReference>
<dbReference type="InterPro" id="IPR001599">
    <property type="entry name" value="Macroglobln_a2"/>
</dbReference>
<dbReference type="SUPFAM" id="SSF50242">
    <property type="entry name" value="TIMP-like"/>
    <property type="match status" value="3"/>
</dbReference>
<dbReference type="InterPro" id="IPR002890">
    <property type="entry name" value="MG2"/>
</dbReference>
<dbReference type="Gene3D" id="2.60.40.10">
    <property type="entry name" value="Immunoglobulins"/>
    <property type="match status" value="4"/>
</dbReference>
<dbReference type="InterPro" id="IPR008930">
    <property type="entry name" value="Terpenoid_cyclase/PrenylTrfase"/>
</dbReference>
<dbReference type="InterPro" id="IPR001134">
    <property type="entry name" value="Netrin_domain"/>
</dbReference>
<dbReference type="InterPro" id="IPR041425">
    <property type="entry name" value="C3/4/5_MG1"/>
</dbReference>
<dbReference type="Pfam" id="PF17789">
    <property type="entry name" value="MG4"/>
    <property type="match status" value="2"/>
</dbReference>
<dbReference type="Pfam" id="PF01835">
    <property type="entry name" value="MG2"/>
    <property type="match status" value="2"/>
</dbReference>
<keyword evidence="3" id="KW-0882">Thioester bond</keyword>
<organism evidence="7 8">
    <name type="scientific">Cirrhinus molitorella</name>
    <name type="common">mud carp</name>
    <dbReference type="NCBI Taxonomy" id="172907"/>
    <lineage>
        <taxon>Eukaryota</taxon>
        <taxon>Metazoa</taxon>
        <taxon>Chordata</taxon>
        <taxon>Craniata</taxon>
        <taxon>Vertebrata</taxon>
        <taxon>Euteleostomi</taxon>
        <taxon>Actinopterygii</taxon>
        <taxon>Neopterygii</taxon>
        <taxon>Teleostei</taxon>
        <taxon>Ostariophysi</taxon>
        <taxon>Cypriniformes</taxon>
        <taxon>Cyprinidae</taxon>
        <taxon>Labeoninae</taxon>
        <taxon>Labeonini</taxon>
        <taxon>Cirrhinus</taxon>
    </lineage>
</organism>
<dbReference type="InterPro" id="IPR011625">
    <property type="entry name" value="A2M_N_BRD"/>
</dbReference>
<dbReference type="PROSITE" id="PS01177">
    <property type="entry name" value="ANAPHYLATOXIN_1"/>
    <property type="match status" value="1"/>
</dbReference>
<dbReference type="InterPro" id="IPR019742">
    <property type="entry name" value="MacrogloblnA2_CS"/>
</dbReference>
<dbReference type="InterPro" id="IPR008993">
    <property type="entry name" value="TIMP-like_OB-fold"/>
</dbReference>
<dbReference type="SMART" id="SM00643">
    <property type="entry name" value="C345C"/>
    <property type="match status" value="3"/>
</dbReference>
<dbReference type="Pfam" id="PF00207">
    <property type="entry name" value="A2M"/>
    <property type="match status" value="2"/>
</dbReference>